<name>A0A5M9JHV2_MONFR</name>
<evidence type="ECO:0000256" key="3">
    <source>
        <dbReference type="SAM" id="MobiDB-lite"/>
    </source>
</evidence>
<dbReference type="AlphaFoldDB" id="A0A5M9JHV2"/>
<proteinExistence type="inferred from homology"/>
<dbReference type="Pfam" id="PF00106">
    <property type="entry name" value="adh_short"/>
    <property type="match status" value="1"/>
</dbReference>
<evidence type="ECO:0000256" key="2">
    <source>
        <dbReference type="ARBA" id="ARBA00023002"/>
    </source>
</evidence>
<accession>A0A5M9JHV2</accession>
<comment type="caution">
    <text evidence="4">The sequence shown here is derived from an EMBL/GenBank/DDBJ whole genome shotgun (WGS) entry which is preliminary data.</text>
</comment>
<dbReference type="PANTHER" id="PTHR42901:SF1">
    <property type="entry name" value="ALCOHOL DEHYDROGENASE"/>
    <property type="match status" value="1"/>
</dbReference>
<reference evidence="4 5" key="1">
    <citation type="submission" date="2019-06" db="EMBL/GenBank/DDBJ databases">
        <title>Genome Sequence of the Brown Rot Fungal Pathogen Monilinia fructicola.</title>
        <authorList>
            <person name="De Miccolis Angelini R.M."/>
            <person name="Landi L."/>
            <person name="Abate D."/>
            <person name="Pollastro S."/>
            <person name="Romanazzi G."/>
            <person name="Faretra F."/>
        </authorList>
    </citation>
    <scope>NUCLEOTIDE SEQUENCE [LARGE SCALE GENOMIC DNA]</scope>
    <source>
        <strain evidence="4 5">Mfrc123</strain>
    </source>
</reference>
<protein>
    <submittedName>
        <fullName evidence="4">Uncharacterized protein</fullName>
    </submittedName>
</protein>
<keyword evidence="5" id="KW-1185">Reference proteome</keyword>
<evidence type="ECO:0000313" key="4">
    <source>
        <dbReference type="EMBL" id="KAA8568230.1"/>
    </source>
</evidence>
<dbReference type="PANTHER" id="PTHR42901">
    <property type="entry name" value="ALCOHOL DEHYDROGENASE"/>
    <property type="match status" value="1"/>
</dbReference>
<evidence type="ECO:0000256" key="1">
    <source>
        <dbReference type="ARBA" id="ARBA00006484"/>
    </source>
</evidence>
<dbReference type="InterPro" id="IPR002347">
    <property type="entry name" value="SDR_fam"/>
</dbReference>
<dbReference type="PRINTS" id="PR00081">
    <property type="entry name" value="GDHRDH"/>
</dbReference>
<comment type="similarity">
    <text evidence="1">Belongs to the short-chain dehydrogenases/reductases (SDR) family.</text>
</comment>
<feature type="compositionally biased region" description="Polar residues" evidence="3">
    <location>
        <begin position="7"/>
        <end position="21"/>
    </location>
</feature>
<dbReference type="SUPFAM" id="SSF51735">
    <property type="entry name" value="NAD(P)-binding Rossmann-fold domains"/>
    <property type="match status" value="1"/>
</dbReference>
<dbReference type="InterPro" id="IPR036291">
    <property type="entry name" value="NAD(P)-bd_dom_sf"/>
</dbReference>
<dbReference type="VEuPathDB" id="FungiDB:MFRU_034g00610"/>
<keyword evidence="2" id="KW-0560">Oxidoreductase</keyword>
<feature type="region of interest" description="Disordered" evidence="3">
    <location>
        <begin position="1"/>
        <end position="25"/>
    </location>
</feature>
<dbReference type="GO" id="GO:0016491">
    <property type="term" value="F:oxidoreductase activity"/>
    <property type="evidence" value="ECO:0007669"/>
    <property type="project" value="UniProtKB-KW"/>
</dbReference>
<evidence type="ECO:0000313" key="5">
    <source>
        <dbReference type="Proteomes" id="UP000322873"/>
    </source>
</evidence>
<sequence>MVPFPSPTSTWHSKTYPSLSPTRPELSAKGKSVLITGGGSGIGAETALYFATAGASRIALLGQVAFAKFAGNGKGKIDVLVSNAASLGPMSLILDLNGDEFLEYIHQSLKGTLSVAQTFLKYASTGAVVINTSSLAAHINAMSGLAPYSIAKLGIVRFWDYLIYENPEISVFHVQPGVVDTAMGQQAGGVEALGQEDDVSLPASFNVWLASPEARFLKGKFVWANWDVDELKAKAKEIEESAQLSIGLVGWPFENVN</sequence>
<dbReference type="CDD" id="cd05233">
    <property type="entry name" value="SDR_c"/>
    <property type="match status" value="1"/>
</dbReference>
<organism evidence="4 5">
    <name type="scientific">Monilinia fructicola</name>
    <name type="common">Brown rot fungus</name>
    <name type="synonym">Ciboria fructicola</name>
    <dbReference type="NCBI Taxonomy" id="38448"/>
    <lineage>
        <taxon>Eukaryota</taxon>
        <taxon>Fungi</taxon>
        <taxon>Dikarya</taxon>
        <taxon>Ascomycota</taxon>
        <taxon>Pezizomycotina</taxon>
        <taxon>Leotiomycetes</taxon>
        <taxon>Helotiales</taxon>
        <taxon>Sclerotiniaceae</taxon>
        <taxon>Monilinia</taxon>
    </lineage>
</organism>
<dbReference type="EMBL" id="VICG01000010">
    <property type="protein sequence ID" value="KAA8568230.1"/>
    <property type="molecule type" value="Genomic_DNA"/>
</dbReference>
<dbReference type="Proteomes" id="UP000322873">
    <property type="component" value="Unassembled WGS sequence"/>
</dbReference>
<dbReference type="Gene3D" id="3.40.50.720">
    <property type="entry name" value="NAD(P)-binding Rossmann-like Domain"/>
    <property type="match status" value="2"/>
</dbReference>
<gene>
    <name evidence="4" type="ORF">EYC84_008613</name>
</gene>